<gene>
    <name evidence="5" type="ORF">P0Y53_15170</name>
</gene>
<evidence type="ECO:0000313" key="5">
    <source>
        <dbReference type="EMBL" id="WEK33832.1"/>
    </source>
</evidence>
<keyword evidence="2" id="KW-0472">Membrane</keyword>
<dbReference type="InterPro" id="IPR032508">
    <property type="entry name" value="FecR_C"/>
</dbReference>
<accession>A0AAJ6BF31</accession>
<dbReference type="PANTHER" id="PTHR30273">
    <property type="entry name" value="PERIPLASMIC SIGNAL SENSOR AND SIGMA FACTOR ACTIVATOR FECR-RELATED"/>
    <property type="match status" value="1"/>
</dbReference>
<evidence type="ECO:0000259" key="4">
    <source>
        <dbReference type="Pfam" id="PF16344"/>
    </source>
</evidence>
<evidence type="ECO:0000313" key="6">
    <source>
        <dbReference type="Proteomes" id="UP001220610"/>
    </source>
</evidence>
<protein>
    <submittedName>
        <fullName evidence="5">FecR domain-containing protein</fullName>
    </submittedName>
</protein>
<organism evidence="5 6">
    <name type="scientific">Candidatus Pseudobacter hemicellulosilyticus</name>
    <dbReference type="NCBI Taxonomy" id="3121375"/>
    <lineage>
        <taxon>Bacteria</taxon>
        <taxon>Pseudomonadati</taxon>
        <taxon>Bacteroidota</taxon>
        <taxon>Chitinophagia</taxon>
        <taxon>Chitinophagales</taxon>
        <taxon>Chitinophagaceae</taxon>
        <taxon>Pseudobacter</taxon>
    </lineage>
</organism>
<dbReference type="Pfam" id="PF04773">
    <property type="entry name" value="FecR"/>
    <property type="match status" value="1"/>
</dbReference>
<feature type="domain" description="FecR protein" evidence="3">
    <location>
        <begin position="242"/>
        <end position="337"/>
    </location>
</feature>
<keyword evidence="2" id="KW-0812">Transmembrane</keyword>
<name>A0AAJ6BF31_9BACT</name>
<dbReference type="Pfam" id="PF16344">
    <property type="entry name" value="FecR_C"/>
    <property type="match status" value="1"/>
</dbReference>
<proteinExistence type="predicted"/>
<keyword evidence="2" id="KW-1133">Transmembrane helix</keyword>
<feature type="transmembrane region" description="Helical" evidence="2">
    <location>
        <begin position="149"/>
        <end position="168"/>
    </location>
</feature>
<dbReference type="InterPro" id="IPR006860">
    <property type="entry name" value="FecR"/>
</dbReference>
<evidence type="ECO:0000256" key="2">
    <source>
        <dbReference type="SAM" id="Phobius"/>
    </source>
</evidence>
<dbReference type="Gene3D" id="3.55.50.30">
    <property type="match status" value="1"/>
</dbReference>
<dbReference type="InterPro" id="IPR012373">
    <property type="entry name" value="Ferrdict_sens_TM"/>
</dbReference>
<dbReference type="AlphaFoldDB" id="A0AAJ6BF31"/>
<evidence type="ECO:0000256" key="1">
    <source>
        <dbReference type="SAM" id="MobiDB-lite"/>
    </source>
</evidence>
<feature type="domain" description="Protein FecR C-terminal" evidence="4">
    <location>
        <begin position="389"/>
        <end position="455"/>
    </location>
</feature>
<dbReference type="EMBL" id="CP119311">
    <property type="protein sequence ID" value="WEK33832.1"/>
    <property type="molecule type" value="Genomic_DNA"/>
</dbReference>
<feature type="region of interest" description="Disordered" evidence="1">
    <location>
        <begin position="109"/>
        <end position="132"/>
    </location>
</feature>
<dbReference type="Proteomes" id="UP001220610">
    <property type="component" value="Chromosome"/>
</dbReference>
<sequence length="457" mass="50131">MTDQQLLQELASRFRAGTATPEEKARLHQWFNQQEPDADDPLAQDIVLVFPEPTTKEQYRDLILQEIRQLITAAGQHAIPGSAFPAEQPALPVQPDTYRQLAGDEQPVQPDTAKQITGDEQPTLPEQPVIPGLPSRPVPHIPLVRRWRWVAAACLAGLLTFGAAYYLVRTKTSLLPAPTAMTIDPGREGAILTLADGRQLLLDSLGNGLVTTQQGTELLIRNGQLSYNSTGGSQPAVGYNSMSTPKGRQFQLQLPDGTRVWLNAASTLRYPIAFTGKERVVELNGEAYFEVAKDTRLPFRVLVPNKARIEVLGTHFNLHAYADAPAVQATLLTGSVRVSSSPNNVTATSLLLTPGQQAQVTQQPAAGAGITLLKEVDLEKVMAWKNGLFNFNNAAFPEVMQQLERWYDITVVYEKDIPAIQLEGEMTKGMTLNELLAGLGELGLHYRLEGRKLIILP</sequence>
<dbReference type="PANTHER" id="PTHR30273:SF2">
    <property type="entry name" value="PROTEIN FECR"/>
    <property type="match status" value="1"/>
</dbReference>
<dbReference type="GO" id="GO:0016989">
    <property type="term" value="F:sigma factor antagonist activity"/>
    <property type="evidence" value="ECO:0007669"/>
    <property type="project" value="TreeGrafter"/>
</dbReference>
<dbReference type="Gene3D" id="2.60.120.1440">
    <property type="match status" value="1"/>
</dbReference>
<reference evidence="5" key="1">
    <citation type="submission" date="2023-03" db="EMBL/GenBank/DDBJ databases">
        <title>Andean soil-derived lignocellulolytic bacterial consortium as a source of novel taxa and putative plastic-active enzymes.</title>
        <authorList>
            <person name="Diaz-Garcia L."/>
            <person name="Chuvochina M."/>
            <person name="Feuerriegel G."/>
            <person name="Bunk B."/>
            <person name="Sproer C."/>
            <person name="Streit W.R."/>
            <person name="Rodriguez L.M."/>
            <person name="Overmann J."/>
            <person name="Jimenez D.J."/>
        </authorList>
    </citation>
    <scope>NUCLEOTIDE SEQUENCE</scope>
    <source>
        <strain evidence="5">MAG 7</strain>
    </source>
</reference>
<evidence type="ECO:0000259" key="3">
    <source>
        <dbReference type="Pfam" id="PF04773"/>
    </source>
</evidence>